<comment type="caution">
    <text evidence="2">The sequence shown here is derived from an EMBL/GenBank/DDBJ whole genome shotgun (WGS) entry which is preliminary data.</text>
</comment>
<evidence type="ECO:0000313" key="2">
    <source>
        <dbReference type="EMBL" id="NSL55074.1"/>
    </source>
</evidence>
<proteinExistence type="predicted"/>
<dbReference type="InterPro" id="IPR014747">
    <property type="entry name" value="Bac_photo_RC_H_C"/>
</dbReference>
<feature type="domain" description="PRC-barrel" evidence="1">
    <location>
        <begin position="4"/>
        <end position="53"/>
    </location>
</feature>
<dbReference type="Pfam" id="PF05239">
    <property type="entry name" value="PRC"/>
    <property type="match status" value="1"/>
</dbReference>
<dbReference type="SUPFAM" id="SSF50346">
    <property type="entry name" value="PRC-barrel domain"/>
    <property type="match status" value="2"/>
</dbReference>
<reference evidence="2 3" key="1">
    <citation type="submission" date="2020-06" db="EMBL/GenBank/DDBJ databases">
        <title>Draft genome of Uliginosibacterium sp. IMCC34675.</title>
        <authorList>
            <person name="Song J."/>
        </authorList>
    </citation>
    <scope>NUCLEOTIDE SEQUENCE [LARGE SCALE GENOMIC DNA]</scope>
    <source>
        <strain evidence="2 3">IMCC34675</strain>
    </source>
</reference>
<dbReference type="InterPro" id="IPR011033">
    <property type="entry name" value="PRC_barrel-like_sf"/>
</dbReference>
<dbReference type="EMBL" id="JABCSC020000002">
    <property type="protein sequence ID" value="NSL55074.1"/>
    <property type="molecule type" value="Genomic_DNA"/>
</dbReference>
<dbReference type="Proteomes" id="UP000778523">
    <property type="component" value="Unassembled WGS sequence"/>
</dbReference>
<sequence length="284" mass="32621">MLHSLKDLEGYAVGAIDGDVGHVKDFYFDDHAWTIRYLVVETSEWLASRKVLIASRAIRSPDWLEKLLPVELTKNQVRHSPDIDTDKPVSRQHEEQYLSYYGYPYYWDGVGIWGGNTHAELFPPSGPVTAEGRKALQKADAIKMRAEQAKHQHDDPHLRSCRQVTGYKVHATDGEIGHVDNFLFDDSNWSIRYLVVNTSNWWLDHKVLLAPQWFKDVNWHKGCISITLNRQSVMDAPIYKSAEALNREREKELYNHYQHVGYWPLEGVGDGGCARKPAIARVPL</sequence>
<dbReference type="InterPro" id="IPR027275">
    <property type="entry name" value="PRC-brl_dom"/>
</dbReference>
<evidence type="ECO:0000259" key="1">
    <source>
        <dbReference type="Pfam" id="PF05239"/>
    </source>
</evidence>
<dbReference type="RefSeq" id="WP_170021548.1">
    <property type="nucleotide sequence ID" value="NZ_JABCSC020000002.1"/>
</dbReference>
<protein>
    <submittedName>
        <fullName evidence="2">PRC-barrel domain-containing protein</fullName>
    </submittedName>
</protein>
<keyword evidence="3" id="KW-1185">Reference proteome</keyword>
<dbReference type="Gene3D" id="3.90.50.10">
    <property type="entry name" value="Photosynthetic Reaction Center, subunit H, domain 2"/>
    <property type="match status" value="2"/>
</dbReference>
<organism evidence="2 3">
    <name type="scientific">Uliginosibacterium aquaticum</name>
    <dbReference type="NCBI Taxonomy" id="2731212"/>
    <lineage>
        <taxon>Bacteria</taxon>
        <taxon>Pseudomonadati</taxon>
        <taxon>Pseudomonadota</taxon>
        <taxon>Betaproteobacteria</taxon>
        <taxon>Rhodocyclales</taxon>
        <taxon>Zoogloeaceae</taxon>
        <taxon>Uliginosibacterium</taxon>
    </lineage>
</organism>
<accession>A0ABX2IK75</accession>
<gene>
    <name evidence="2" type="ORF">HJ583_008580</name>
</gene>
<name>A0ABX2IK75_9RHOO</name>
<evidence type="ECO:0000313" key="3">
    <source>
        <dbReference type="Proteomes" id="UP000778523"/>
    </source>
</evidence>